<dbReference type="PANTHER" id="PTHR47330:SF1">
    <property type="entry name" value="POLY(U)-BINDING-SPLICING FACTOR PUF60"/>
    <property type="match status" value="1"/>
</dbReference>
<keyword evidence="4" id="KW-0508">mRNA splicing</keyword>
<evidence type="ECO:0000259" key="7">
    <source>
        <dbReference type="PROSITE" id="PS50102"/>
    </source>
</evidence>
<evidence type="ECO:0000313" key="8">
    <source>
        <dbReference type="EMBL" id="RKP14925.1"/>
    </source>
</evidence>
<dbReference type="EMBL" id="KZ987776">
    <property type="protein sequence ID" value="RKP14925.1"/>
    <property type="molecule type" value="Genomic_DNA"/>
</dbReference>
<dbReference type="GO" id="GO:0006376">
    <property type="term" value="P:mRNA splice site recognition"/>
    <property type="evidence" value="ECO:0007669"/>
    <property type="project" value="TreeGrafter"/>
</dbReference>
<evidence type="ECO:0000256" key="6">
    <source>
        <dbReference type="PROSITE-ProRule" id="PRU00176"/>
    </source>
</evidence>
<dbReference type="InterPro" id="IPR000504">
    <property type="entry name" value="RRM_dom"/>
</dbReference>
<feature type="domain" description="RRM" evidence="7">
    <location>
        <begin position="43"/>
        <end position="125"/>
    </location>
</feature>
<evidence type="ECO:0000256" key="5">
    <source>
        <dbReference type="ARBA" id="ARBA00023242"/>
    </source>
</evidence>
<dbReference type="FunFam" id="3.30.70.330:FF:000382">
    <property type="entry name" value="G-patch domain-containing protein"/>
    <property type="match status" value="1"/>
</dbReference>
<dbReference type="InterPro" id="IPR012677">
    <property type="entry name" value="Nucleotide-bd_a/b_plait_sf"/>
</dbReference>
<dbReference type="InterPro" id="IPR051974">
    <property type="entry name" value="PUF60_regulator"/>
</dbReference>
<dbReference type="GO" id="GO:0000381">
    <property type="term" value="P:regulation of alternative mRNA splicing, via spliceosome"/>
    <property type="evidence" value="ECO:0007669"/>
    <property type="project" value="TreeGrafter"/>
</dbReference>
<dbReference type="Pfam" id="PF00076">
    <property type="entry name" value="RRM_1"/>
    <property type="match status" value="1"/>
</dbReference>
<evidence type="ECO:0000256" key="1">
    <source>
        <dbReference type="ARBA" id="ARBA00004123"/>
    </source>
</evidence>
<dbReference type="InterPro" id="IPR003954">
    <property type="entry name" value="RRM_euk-type"/>
</dbReference>
<dbReference type="GO" id="GO:0003723">
    <property type="term" value="F:RNA binding"/>
    <property type="evidence" value="ECO:0007669"/>
    <property type="project" value="UniProtKB-UniRule"/>
</dbReference>
<dbReference type="SMART" id="SM00360">
    <property type="entry name" value="RRM"/>
    <property type="match status" value="1"/>
</dbReference>
<dbReference type="Proteomes" id="UP000267251">
    <property type="component" value="Unassembled WGS sequence"/>
</dbReference>
<keyword evidence="9" id="KW-1185">Reference proteome</keyword>
<evidence type="ECO:0000256" key="4">
    <source>
        <dbReference type="ARBA" id="ARBA00023187"/>
    </source>
</evidence>
<sequence length="137" mass="15376">MGSGHEEGTLAEESDMRIRNGDQRYAVMQRLAQSQQDIEMDTRVLMIRDPVPVGEVDEELEGDFKEECSKYGQIDRVHVDVGRAEAGVVRVFVEYEDKVDAVGAKGALDGRWFGGKQLQVVLYDEKKDSRGDVVKGR</sequence>
<evidence type="ECO:0000313" key="9">
    <source>
        <dbReference type="Proteomes" id="UP000267251"/>
    </source>
</evidence>
<comment type="subcellular location">
    <subcellularLocation>
        <location evidence="1">Nucleus</location>
    </subcellularLocation>
</comment>
<dbReference type="InterPro" id="IPR035979">
    <property type="entry name" value="RBD_domain_sf"/>
</dbReference>
<evidence type="ECO:0000256" key="2">
    <source>
        <dbReference type="ARBA" id="ARBA00022664"/>
    </source>
</evidence>
<proteinExistence type="predicted"/>
<name>A0A4P9Y7A6_9FUNG</name>
<keyword evidence="2" id="KW-0507">mRNA processing</keyword>
<dbReference type="GO" id="GO:0071013">
    <property type="term" value="C:catalytic step 2 spliceosome"/>
    <property type="evidence" value="ECO:0007669"/>
    <property type="project" value="TreeGrafter"/>
</dbReference>
<keyword evidence="5" id="KW-0539">Nucleus</keyword>
<gene>
    <name evidence="8" type="ORF">BJ684DRAFT_18714</name>
</gene>
<dbReference type="PROSITE" id="PS50102">
    <property type="entry name" value="RRM"/>
    <property type="match status" value="1"/>
</dbReference>
<evidence type="ECO:0000256" key="3">
    <source>
        <dbReference type="ARBA" id="ARBA00022884"/>
    </source>
</evidence>
<protein>
    <recommendedName>
        <fullName evidence="7">RRM domain-containing protein</fullName>
    </recommendedName>
</protein>
<dbReference type="PANTHER" id="PTHR47330">
    <property type="entry name" value="POLY(U)-BINDING-SPLICING FACTOR PUF60-B-RELATED"/>
    <property type="match status" value="1"/>
</dbReference>
<dbReference type="SUPFAM" id="SSF54928">
    <property type="entry name" value="RNA-binding domain, RBD"/>
    <property type="match status" value="1"/>
</dbReference>
<dbReference type="GO" id="GO:0071011">
    <property type="term" value="C:precatalytic spliceosome"/>
    <property type="evidence" value="ECO:0007669"/>
    <property type="project" value="TreeGrafter"/>
</dbReference>
<organism evidence="8 9">
    <name type="scientific">Piptocephalis cylindrospora</name>
    <dbReference type="NCBI Taxonomy" id="1907219"/>
    <lineage>
        <taxon>Eukaryota</taxon>
        <taxon>Fungi</taxon>
        <taxon>Fungi incertae sedis</taxon>
        <taxon>Zoopagomycota</taxon>
        <taxon>Zoopagomycotina</taxon>
        <taxon>Zoopagomycetes</taxon>
        <taxon>Zoopagales</taxon>
        <taxon>Piptocephalidaceae</taxon>
        <taxon>Piptocephalis</taxon>
    </lineage>
</organism>
<accession>A0A4P9Y7A6</accession>
<dbReference type="GO" id="GO:0000380">
    <property type="term" value="P:alternative mRNA splicing, via spliceosome"/>
    <property type="evidence" value="ECO:0007669"/>
    <property type="project" value="TreeGrafter"/>
</dbReference>
<dbReference type="AlphaFoldDB" id="A0A4P9Y7A6"/>
<dbReference type="OrthoDB" id="5411533at2759"/>
<keyword evidence="3 6" id="KW-0694">RNA-binding</keyword>
<dbReference type="SMART" id="SM00361">
    <property type="entry name" value="RRM_1"/>
    <property type="match status" value="1"/>
</dbReference>
<dbReference type="Gene3D" id="3.30.70.330">
    <property type="match status" value="1"/>
</dbReference>
<reference evidence="9" key="1">
    <citation type="journal article" date="2018" name="Nat. Microbiol.">
        <title>Leveraging single-cell genomics to expand the fungal tree of life.</title>
        <authorList>
            <person name="Ahrendt S.R."/>
            <person name="Quandt C.A."/>
            <person name="Ciobanu D."/>
            <person name="Clum A."/>
            <person name="Salamov A."/>
            <person name="Andreopoulos B."/>
            <person name="Cheng J.F."/>
            <person name="Woyke T."/>
            <person name="Pelin A."/>
            <person name="Henrissat B."/>
            <person name="Reynolds N.K."/>
            <person name="Benny G.L."/>
            <person name="Smith M.E."/>
            <person name="James T.Y."/>
            <person name="Grigoriev I.V."/>
        </authorList>
    </citation>
    <scope>NUCLEOTIDE SEQUENCE [LARGE SCALE GENOMIC DNA]</scope>
</reference>